<keyword evidence="3 7" id="KW-0560">Oxidoreductase</keyword>
<evidence type="ECO:0000256" key="5">
    <source>
        <dbReference type="ARBA" id="ARBA00023244"/>
    </source>
</evidence>
<gene>
    <name evidence="7" type="ORF">HNR44_002089</name>
</gene>
<dbReference type="SUPFAM" id="SSF51735">
    <property type="entry name" value="NAD(P)-binding Rossmann-fold domains"/>
    <property type="match status" value="1"/>
</dbReference>
<comment type="caution">
    <text evidence="7">The sequence shown here is derived from an EMBL/GenBank/DDBJ whole genome shotgun (WGS) entry which is preliminary data.</text>
</comment>
<dbReference type="Pfam" id="PF13241">
    <property type="entry name" value="NAD_binding_7"/>
    <property type="match status" value="1"/>
</dbReference>
<dbReference type="AlphaFoldDB" id="A0A841PUX8"/>
<organism evidence="7 8">
    <name type="scientific">Geomicrobium halophilum</name>
    <dbReference type="NCBI Taxonomy" id="549000"/>
    <lineage>
        <taxon>Bacteria</taxon>
        <taxon>Bacillati</taxon>
        <taxon>Bacillota</taxon>
        <taxon>Bacilli</taxon>
        <taxon>Bacillales</taxon>
        <taxon>Geomicrobium</taxon>
    </lineage>
</organism>
<dbReference type="InterPro" id="IPR028161">
    <property type="entry name" value="Met8-like"/>
</dbReference>
<dbReference type="NCBIfam" id="TIGR01470">
    <property type="entry name" value="cysG_Nterm"/>
    <property type="match status" value="1"/>
</dbReference>
<dbReference type="Proteomes" id="UP000568839">
    <property type="component" value="Unassembled WGS sequence"/>
</dbReference>
<comment type="pathway">
    <text evidence="1">Porphyrin-containing compound metabolism; siroheme biosynthesis; sirohydrochlorin from precorrin-2: step 1/1.</text>
</comment>
<evidence type="ECO:0000256" key="6">
    <source>
        <dbReference type="ARBA" id="ARBA00047561"/>
    </source>
</evidence>
<dbReference type="PANTHER" id="PTHR35330:SF1">
    <property type="entry name" value="SIROHEME BIOSYNTHESIS PROTEIN MET8"/>
    <property type="match status" value="1"/>
</dbReference>
<dbReference type="EMBL" id="JACHHJ010000002">
    <property type="protein sequence ID" value="MBB6450111.1"/>
    <property type="molecule type" value="Genomic_DNA"/>
</dbReference>
<dbReference type="InterPro" id="IPR036291">
    <property type="entry name" value="NAD(P)-bd_dom_sf"/>
</dbReference>
<protein>
    <recommendedName>
        <fullName evidence="2">precorrin-2 dehydrogenase</fullName>
        <ecNumber evidence="2">1.3.1.76</ecNumber>
    </recommendedName>
</protein>
<evidence type="ECO:0000256" key="2">
    <source>
        <dbReference type="ARBA" id="ARBA00012400"/>
    </source>
</evidence>
<reference evidence="7 8" key="1">
    <citation type="submission" date="2020-08" db="EMBL/GenBank/DDBJ databases">
        <title>Genomic Encyclopedia of Type Strains, Phase IV (KMG-IV): sequencing the most valuable type-strain genomes for metagenomic binning, comparative biology and taxonomic classification.</title>
        <authorList>
            <person name="Goeker M."/>
        </authorList>
    </citation>
    <scope>NUCLEOTIDE SEQUENCE [LARGE SCALE GENOMIC DNA]</scope>
    <source>
        <strain evidence="7 8">DSM 21769</strain>
    </source>
</reference>
<dbReference type="InterPro" id="IPR006367">
    <property type="entry name" value="Sirohaem_synthase_N"/>
</dbReference>
<accession>A0A841PUX8</accession>
<dbReference type="Gene3D" id="1.10.8.610">
    <property type="entry name" value="SirC, precorrin-2 dehydrogenase, C-terminal helical domain-like"/>
    <property type="match status" value="1"/>
</dbReference>
<keyword evidence="7" id="KW-0456">Lyase</keyword>
<evidence type="ECO:0000256" key="1">
    <source>
        <dbReference type="ARBA" id="ARBA00005010"/>
    </source>
</evidence>
<evidence type="ECO:0000313" key="8">
    <source>
        <dbReference type="Proteomes" id="UP000568839"/>
    </source>
</evidence>
<keyword evidence="4" id="KW-0520">NAD</keyword>
<dbReference type="SUPFAM" id="SSF75615">
    <property type="entry name" value="Siroheme synthase middle domains-like"/>
    <property type="match status" value="1"/>
</dbReference>
<dbReference type="PANTHER" id="PTHR35330">
    <property type="entry name" value="SIROHEME BIOSYNTHESIS PROTEIN MET8"/>
    <property type="match status" value="1"/>
</dbReference>
<dbReference type="GO" id="GO:0043115">
    <property type="term" value="F:precorrin-2 dehydrogenase activity"/>
    <property type="evidence" value="ECO:0007669"/>
    <property type="project" value="UniProtKB-EC"/>
</dbReference>
<keyword evidence="8" id="KW-1185">Reference proteome</keyword>
<dbReference type="EC" id="1.3.1.76" evidence="2"/>
<proteinExistence type="predicted"/>
<dbReference type="GO" id="GO:0019354">
    <property type="term" value="P:siroheme biosynthetic process"/>
    <property type="evidence" value="ECO:0007669"/>
    <property type="project" value="UniProtKB-UniPathway"/>
</dbReference>
<sequence length="208" mass="23665">MSALPFMLEMNELSAVVVGGGAVACRRVKPLVEVGTAEIVVIAPMLNDELLRLEKEGWLRWEQRMAMDTEVFLCDLVFLCTNEPQLHEGIKKNKAPRQLVYRSDDAQAGDFYVPARMNDGLLTVSVSTAGASPSYTKRVKGEVERVLPANAEEELEFLQEARQRVLRTNAPRERQLALLKELATPEFLQDERREERLEERLRELGRKN</sequence>
<evidence type="ECO:0000256" key="4">
    <source>
        <dbReference type="ARBA" id="ARBA00023027"/>
    </source>
</evidence>
<evidence type="ECO:0000313" key="7">
    <source>
        <dbReference type="EMBL" id="MBB6450111.1"/>
    </source>
</evidence>
<name>A0A841PUX8_9BACL</name>
<keyword evidence="5" id="KW-0627">Porphyrin biosynthesis</keyword>
<dbReference type="UniPathway" id="UPA00262">
    <property type="reaction ID" value="UER00222"/>
</dbReference>
<dbReference type="GO" id="GO:0004325">
    <property type="term" value="F:ferrochelatase activity"/>
    <property type="evidence" value="ECO:0007669"/>
    <property type="project" value="InterPro"/>
</dbReference>
<comment type="catalytic activity">
    <reaction evidence="6">
        <text>precorrin-2 + NAD(+) = sirohydrochlorin + NADH + 2 H(+)</text>
        <dbReference type="Rhea" id="RHEA:15613"/>
        <dbReference type="ChEBI" id="CHEBI:15378"/>
        <dbReference type="ChEBI" id="CHEBI:57540"/>
        <dbReference type="ChEBI" id="CHEBI:57945"/>
        <dbReference type="ChEBI" id="CHEBI:58351"/>
        <dbReference type="ChEBI" id="CHEBI:58827"/>
        <dbReference type="EC" id="1.3.1.76"/>
    </reaction>
</comment>
<dbReference type="RefSeq" id="WP_184404055.1">
    <property type="nucleotide sequence ID" value="NZ_JACHHJ010000002.1"/>
</dbReference>
<dbReference type="Gene3D" id="3.40.50.720">
    <property type="entry name" value="NAD(P)-binding Rossmann-like Domain"/>
    <property type="match status" value="1"/>
</dbReference>
<dbReference type="InterPro" id="IPR042518">
    <property type="entry name" value="SirC_C"/>
</dbReference>
<evidence type="ECO:0000256" key="3">
    <source>
        <dbReference type="ARBA" id="ARBA00023002"/>
    </source>
</evidence>